<sequence>MAGGGGGQWIALLVATLDAQSIEEEEGGGRRVNRMGRAPTPRALSTSASPRGKGSRGGGCATARAEGGNASRLQSIRTTRSCLDRRGQS</sequence>
<protein>
    <submittedName>
        <fullName evidence="3">Uncharacterized protein</fullName>
    </submittedName>
</protein>
<keyword evidence="4" id="KW-1185">Reference proteome</keyword>
<proteinExistence type="predicted"/>
<evidence type="ECO:0000256" key="2">
    <source>
        <dbReference type="SAM" id="SignalP"/>
    </source>
</evidence>
<dbReference type="AlphaFoldDB" id="A0A6H5H303"/>
<keyword evidence="2" id="KW-0732">Signal</keyword>
<dbReference type="Proteomes" id="UP000479000">
    <property type="component" value="Unassembled WGS sequence"/>
</dbReference>
<organism evidence="3 4">
    <name type="scientific">Nesidiocoris tenuis</name>
    <dbReference type="NCBI Taxonomy" id="355587"/>
    <lineage>
        <taxon>Eukaryota</taxon>
        <taxon>Metazoa</taxon>
        <taxon>Ecdysozoa</taxon>
        <taxon>Arthropoda</taxon>
        <taxon>Hexapoda</taxon>
        <taxon>Insecta</taxon>
        <taxon>Pterygota</taxon>
        <taxon>Neoptera</taxon>
        <taxon>Paraneoptera</taxon>
        <taxon>Hemiptera</taxon>
        <taxon>Heteroptera</taxon>
        <taxon>Panheteroptera</taxon>
        <taxon>Cimicomorpha</taxon>
        <taxon>Miridae</taxon>
        <taxon>Dicyphina</taxon>
        <taxon>Nesidiocoris</taxon>
    </lineage>
</organism>
<feature type="non-terminal residue" evidence="3">
    <location>
        <position position="89"/>
    </location>
</feature>
<evidence type="ECO:0000256" key="1">
    <source>
        <dbReference type="SAM" id="MobiDB-lite"/>
    </source>
</evidence>
<feature type="chain" id="PRO_5026128834" evidence="2">
    <location>
        <begin position="20"/>
        <end position="89"/>
    </location>
</feature>
<accession>A0A6H5H303</accession>
<evidence type="ECO:0000313" key="3">
    <source>
        <dbReference type="EMBL" id="CAB0009929.1"/>
    </source>
</evidence>
<name>A0A6H5H303_9HEMI</name>
<dbReference type="EMBL" id="CADCXU010022493">
    <property type="protein sequence ID" value="CAB0009929.1"/>
    <property type="molecule type" value="Genomic_DNA"/>
</dbReference>
<feature type="region of interest" description="Disordered" evidence="1">
    <location>
        <begin position="22"/>
        <end position="89"/>
    </location>
</feature>
<reference evidence="3 4" key="1">
    <citation type="submission" date="2020-02" db="EMBL/GenBank/DDBJ databases">
        <authorList>
            <person name="Ferguson B K."/>
        </authorList>
    </citation>
    <scope>NUCLEOTIDE SEQUENCE [LARGE SCALE GENOMIC DNA]</scope>
</reference>
<evidence type="ECO:0000313" key="4">
    <source>
        <dbReference type="Proteomes" id="UP000479000"/>
    </source>
</evidence>
<feature type="signal peptide" evidence="2">
    <location>
        <begin position="1"/>
        <end position="19"/>
    </location>
</feature>
<gene>
    <name evidence="3" type="ORF">NTEN_LOCUS15002</name>
</gene>
<feature type="compositionally biased region" description="Polar residues" evidence="1">
    <location>
        <begin position="71"/>
        <end position="81"/>
    </location>
</feature>